<keyword evidence="3" id="KW-0689">Ribosomal protein</keyword>
<dbReference type="AlphaFoldDB" id="A0A9D4U7Z4"/>
<feature type="compositionally biased region" description="Gly residues" evidence="5">
    <location>
        <begin position="235"/>
        <end position="245"/>
    </location>
</feature>
<feature type="domain" description="Large ribosomal subunit protein bL25 L25" evidence="6">
    <location>
        <begin position="64"/>
        <end position="166"/>
    </location>
</feature>
<gene>
    <name evidence="8" type="ORF">GOP47_0021534</name>
</gene>
<evidence type="ECO:0000256" key="2">
    <source>
        <dbReference type="ARBA" id="ARBA00022884"/>
    </source>
</evidence>
<evidence type="ECO:0000313" key="9">
    <source>
        <dbReference type="Proteomes" id="UP000886520"/>
    </source>
</evidence>
<dbReference type="InterPro" id="IPR020056">
    <property type="entry name" value="Rbsml_bL25/Gln-tRNA_synth_N"/>
</dbReference>
<feature type="domain" description="Large ribosomal subunit protein bL25 beta" evidence="7">
    <location>
        <begin position="174"/>
        <end position="231"/>
    </location>
</feature>
<sequence length="265" mass="29219">MFRLRRFAGLQERVSCIKQILGKEVPFDLHYGRSFSEALAVLEPDVEPNLNLPAPDPELAEVIVAVPRAGGGKIISKKERKAGRVPGIVHSLEDGQNGGHKQLISVETKQLSRLLKRIGYSFFHSRTFELEVREEMNSDVIISRERVLPRWVHLHAGTDAILNATFIRAPPEAKIRVNVPLVFRGRDACPGIKKGGYLNTIKRTVRFKCPADHIPPYVEVNLSEMDMKDKIMGSGYEGGPRGPGGTAPVAEKAGKEKGGKEKGGK</sequence>
<evidence type="ECO:0000256" key="3">
    <source>
        <dbReference type="ARBA" id="ARBA00022980"/>
    </source>
</evidence>
<evidence type="ECO:0000256" key="5">
    <source>
        <dbReference type="SAM" id="MobiDB-lite"/>
    </source>
</evidence>
<comment type="caution">
    <text evidence="8">The sequence shown here is derived from an EMBL/GenBank/DDBJ whole genome shotgun (WGS) entry which is preliminary data.</text>
</comment>
<dbReference type="InterPro" id="IPR011035">
    <property type="entry name" value="Ribosomal_bL25/Gln-tRNA_synth"/>
</dbReference>
<keyword evidence="1" id="KW-0699">rRNA-binding</keyword>
<dbReference type="GO" id="GO:0003735">
    <property type="term" value="F:structural constituent of ribosome"/>
    <property type="evidence" value="ECO:0007669"/>
    <property type="project" value="InterPro"/>
</dbReference>
<proteinExistence type="predicted"/>
<protein>
    <recommendedName>
        <fullName evidence="10">50S ribosomal protein L25</fullName>
    </recommendedName>
</protein>
<keyword evidence="9" id="KW-1185">Reference proteome</keyword>
<evidence type="ECO:0000259" key="7">
    <source>
        <dbReference type="Pfam" id="PF14693"/>
    </source>
</evidence>
<keyword evidence="4" id="KW-0687">Ribonucleoprotein</keyword>
<dbReference type="Pfam" id="PF14693">
    <property type="entry name" value="Ribosomal_TL5_C"/>
    <property type="match status" value="1"/>
</dbReference>
<dbReference type="InterPro" id="IPR037121">
    <property type="entry name" value="Ribosomal_bL25_C"/>
</dbReference>
<dbReference type="GO" id="GO:0008097">
    <property type="term" value="F:5S rRNA binding"/>
    <property type="evidence" value="ECO:0007669"/>
    <property type="project" value="TreeGrafter"/>
</dbReference>
<organism evidence="8 9">
    <name type="scientific">Adiantum capillus-veneris</name>
    <name type="common">Maidenhair fern</name>
    <dbReference type="NCBI Taxonomy" id="13818"/>
    <lineage>
        <taxon>Eukaryota</taxon>
        <taxon>Viridiplantae</taxon>
        <taxon>Streptophyta</taxon>
        <taxon>Embryophyta</taxon>
        <taxon>Tracheophyta</taxon>
        <taxon>Polypodiopsida</taxon>
        <taxon>Polypodiidae</taxon>
        <taxon>Polypodiales</taxon>
        <taxon>Pteridineae</taxon>
        <taxon>Pteridaceae</taxon>
        <taxon>Vittarioideae</taxon>
        <taxon>Adiantum</taxon>
    </lineage>
</organism>
<evidence type="ECO:0000259" key="6">
    <source>
        <dbReference type="Pfam" id="PF01386"/>
    </source>
</evidence>
<feature type="region of interest" description="Disordered" evidence="5">
    <location>
        <begin position="231"/>
        <end position="265"/>
    </location>
</feature>
<dbReference type="Proteomes" id="UP000886520">
    <property type="component" value="Chromosome 21"/>
</dbReference>
<dbReference type="OrthoDB" id="193674at2759"/>
<dbReference type="Gene3D" id="2.40.240.10">
    <property type="entry name" value="Ribosomal Protein L25, Chain P"/>
    <property type="match status" value="1"/>
</dbReference>
<dbReference type="PANTHER" id="PTHR33284:SF1">
    <property type="entry name" value="RIBOSOMAL PROTEIN L25_GLN-TRNA SYNTHETASE, ANTI-CODON-BINDING DOMAIN-CONTAINING PROTEIN"/>
    <property type="match status" value="1"/>
</dbReference>
<accession>A0A9D4U7Z4</accession>
<dbReference type="GO" id="GO:0022625">
    <property type="term" value="C:cytosolic large ribosomal subunit"/>
    <property type="evidence" value="ECO:0007669"/>
    <property type="project" value="TreeGrafter"/>
</dbReference>
<evidence type="ECO:0000256" key="4">
    <source>
        <dbReference type="ARBA" id="ARBA00023274"/>
    </source>
</evidence>
<dbReference type="PANTHER" id="PTHR33284">
    <property type="entry name" value="RIBOSOMAL PROTEIN L25/GLN-TRNA SYNTHETASE, ANTI-CODON-BINDING DOMAIN-CONTAINING PROTEIN"/>
    <property type="match status" value="1"/>
</dbReference>
<feature type="compositionally biased region" description="Basic and acidic residues" evidence="5">
    <location>
        <begin position="252"/>
        <end position="265"/>
    </location>
</feature>
<reference evidence="8" key="1">
    <citation type="submission" date="2021-01" db="EMBL/GenBank/DDBJ databases">
        <title>Adiantum capillus-veneris genome.</title>
        <authorList>
            <person name="Fang Y."/>
            <person name="Liao Q."/>
        </authorList>
    </citation>
    <scope>NUCLEOTIDE SEQUENCE</scope>
    <source>
        <strain evidence="8">H3</strain>
        <tissue evidence="8">Leaf</tissue>
    </source>
</reference>
<evidence type="ECO:0008006" key="10">
    <source>
        <dbReference type="Google" id="ProtNLM"/>
    </source>
</evidence>
<dbReference type="InterPro" id="IPR029751">
    <property type="entry name" value="Ribosomal_L25_dom"/>
</dbReference>
<dbReference type="GO" id="GO:0006412">
    <property type="term" value="P:translation"/>
    <property type="evidence" value="ECO:0007669"/>
    <property type="project" value="InterPro"/>
</dbReference>
<dbReference type="SUPFAM" id="SSF50715">
    <property type="entry name" value="Ribosomal protein L25-like"/>
    <property type="match status" value="1"/>
</dbReference>
<evidence type="ECO:0000256" key="1">
    <source>
        <dbReference type="ARBA" id="ARBA00022730"/>
    </source>
</evidence>
<keyword evidence="2" id="KW-0694">RNA-binding</keyword>
<dbReference type="CDD" id="cd00495">
    <property type="entry name" value="Ribosomal_L25_TL5_CTC"/>
    <property type="match status" value="1"/>
</dbReference>
<dbReference type="EMBL" id="JABFUD020000021">
    <property type="protein sequence ID" value="KAI5062987.1"/>
    <property type="molecule type" value="Genomic_DNA"/>
</dbReference>
<name>A0A9D4U7Z4_ADICA</name>
<dbReference type="Gene3D" id="2.170.120.20">
    <property type="entry name" value="Ribosomal protein L25, beta domain"/>
    <property type="match status" value="1"/>
</dbReference>
<dbReference type="InterPro" id="IPR020057">
    <property type="entry name" value="Ribosomal_bL25_b-dom"/>
</dbReference>
<evidence type="ECO:0000313" key="8">
    <source>
        <dbReference type="EMBL" id="KAI5062987.1"/>
    </source>
</evidence>
<dbReference type="InterPro" id="IPR020930">
    <property type="entry name" value="Ribosomal_uL5_bac-type"/>
</dbReference>
<dbReference type="Pfam" id="PF01386">
    <property type="entry name" value="Ribosomal_L25p"/>
    <property type="match status" value="1"/>
</dbReference>